<organism evidence="1 2">
    <name type="scientific">Araneus ventricosus</name>
    <name type="common">Orbweaver spider</name>
    <name type="synonym">Epeira ventricosa</name>
    <dbReference type="NCBI Taxonomy" id="182803"/>
    <lineage>
        <taxon>Eukaryota</taxon>
        <taxon>Metazoa</taxon>
        <taxon>Ecdysozoa</taxon>
        <taxon>Arthropoda</taxon>
        <taxon>Chelicerata</taxon>
        <taxon>Arachnida</taxon>
        <taxon>Araneae</taxon>
        <taxon>Araneomorphae</taxon>
        <taxon>Entelegynae</taxon>
        <taxon>Araneoidea</taxon>
        <taxon>Araneidae</taxon>
        <taxon>Araneus</taxon>
    </lineage>
</organism>
<sequence>MCFILPATHCACDWPGVESMHCGLRNGGLCDVFLTSPGCLHRLILPDFHRKSARYLLLQEEHSLNDTVHGVDGLVWGGIILGFQNDRISELRDDEPIYRDVILGTTLTFVRGA</sequence>
<protein>
    <submittedName>
        <fullName evidence="1">Uncharacterized protein</fullName>
    </submittedName>
</protein>
<dbReference type="EMBL" id="BGPR01002137">
    <property type="protein sequence ID" value="GBM68376.1"/>
    <property type="molecule type" value="Genomic_DNA"/>
</dbReference>
<dbReference type="AlphaFoldDB" id="A0A4Y2HSH8"/>
<dbReference type="Proteomes" id="UP000499080">
    <property type="component" value="Unassembled WGS sequence"/>
</dbReference>
<keyword evidence="2" id="KW-1185">Reference proteome</keyword>
<proteinExistence type="predicted"/>
<name>A0A4Y2HSH8_ARAVE</name>
<evidence type="ECO:0000313" key="2">
    <source>
        <dbReference type="Proteomes" id="UP000499080"/>
    </source>
</evidence>
<accession>A0A4Y2HSH8</accession>
<reference evidence="1 2" key="1">
    <citation type="journal article" date="2019" name="Sci. Rep.">
        <title>Orb-weaving spider Araneus ventricosus genome elucidates the spidroin gene catalogue.</title>
        <authorList>
            <person name="Kono N."/>
            <person name="Nakamura H."/>
            <person name="Ohtoshi R."/>
            <person name="Moran D.A.P."/>
            <person name="Shinohara A."/>
            <person name="Yoshida Y."/>
            <person name="Fujiwara M."/>
            <person name="Mori M."/>
            <person name="Tomita M."/>
            <person name="Arakawa K."/>
        </authorList>
    </citation>
    <scope>NUCLEOTIDE SEQUENCE [LARGE SCALE GENOMIC DNA]</scope>
</reference>
<gene>
    <name evidence="1" type="ORF">AVEN_198823_1</name>
</gene>
<comment type="caution">
    <text evidence="1">The sequence shown here is derived from an EMBL/GenBank/DDBJ whole genome shotgun (WGS) entry which is preliminary data.</text>
</comment>
<evidence type="ECO:0000313" key="1">
    <source>
        <dbReference type="EMBL" id="GBM68376.1"/>
    </source>
</evidence>